<evidence type="ECO:0000256" key="3">
    <source>
        <dbReference type="ARBA" id="ARBA00022771"/>
    </source>
</evidence>
<dbReference type="Proteomes" id="UP001159363">
    <property type="component" value="Chromosome 12"/>
</dbReference>
<name>A0ABQ9GB20_9NEOP</name>
<evidence type="ECO:0000256" key="2">
    <source>
        <dbReference type="ARBA" id="ARBA00022723"/>
    </source>
</evidence>
<keyword evidence="4" id="KW-0862">Zinc</keyword>
<dbReference type="PANTHER" id="PTHR46481:SF10">
    <property type="entry name" value="ZINC FINGER BED DOMAIN-CONTAINING PROTEIN 39"/>
    <property type="match status" value="1"/>
</dbReference>
<accession>A0ABQ9GB20</accession>
<evidence type="ECO:0000313" key="7">
    <source>
        <dbReference type="Proteomes" id="UP001159363"/>
    </source>
</evidence>
<keyword evidence="3" id="KW-0863">Zinc-finger</keyword>
<gene>
    <name evidence="6" type="ORF">PR048_028606</name>
</gene>
<keyword evidence="7" id="KW-1185">Reference proteome</keyword>
<evidence type="ECO:0000256" key="1">
    <source>
        <dbReference type="ARBA" id="ARBA00004123"/>
    </source>
</evidence>
<dbReference type="SUPFAM" id="SSF140996">
    <property type="entry name" value="Hermes dimerisation domain"/>
    <property type="match status" value="1"/>
</dbReference>
<sequence length="156" mass="17957">MLSGTTITINHLKLHPVEYTNYQSQQAKKPKVATVSPNTTNQSHTQPTISSFVQQLKWEHSHISAKKLTDNIGNFIVKDLHPYSIVYESGFRDMMEEAQPRYAVPNLTTFSRNIVPKLYENCKSRVKELLDNDMQDIQSVIYNGCMDFKSSKRMCQ</sequence>
<comment type="caution">
    <text evidence="6">The sequence shown here is derived from an EMBL/GenBank/DDBJ whole genome shotgun (WGS) entry which is preliminary data.</text>
</comment>
<dbReference type="PANTHER" id="PTHR46481">
    <property type="entry name" value="ZINC FINGER BED DOMAIN-CONTAINING PROTEIN 4"/>
    <property type="match status" value="1"/>
</dbReference>
<evidence type="ECO:0000256" key="5">
    <source>
        <dbReference type="ARBA" id="ARBA00023242"/>
    </source>
</evidence>
<reference evidence="6 7" key="1">
    <citation type="submission" date="2023-02" db="EMBL/GenBank/DDBJ databases">
        <title>LHISI_Scaffold_Assembly.</title>
        <authorList>
            <person name="Stuart O.P."/>
            <person name="Cleave R."/>
            <person name="Magrath M.J.L."/>
            <person name="Mikheyev A.S."/>
        </authorList>
    </citation>
    <scope>NUCLEOTIDE SEQUENCE [LARGE SCALE GENOMIC DNA]</scope>
    <source>
        <strain evidence="6">Daus_M_001</strain>
        <tissue evidence="6">Leg muscle</tissue>
    </source>
</reference>
<comment type="subcellular location">
    <subcellularLocation>
        <location evidence="1">Nucleus</location>
    </subcellularLocation>
</comment>
<proteinExistence type="predicted"/>
<evidence type="ECO:0000256" key="4">
    <source>
        <dbReference type="ARBA" id="ARBA00022833"/>
    </source>
</evidence>
<dbReference type="Gene3D" id="1.10.10.1070">
    <property type="entry name" value="Zinc finger, BED domain-containing"/>
    <property type="match status" value="1"/>
</dbReference>
<dbReference type="EMBL" id="JARBHB010000013">
    <property type="protein sequence ID" value="KAJ8869614.1"/>
    <property type="molecule type" value="Genomic_DNA"/>
</dbReference>
<organism evidence="6 7">
    <name type="scientific">Dryococelus australis</name>
    <dbReference type="NCBI Taxonomy" id="614101"/>
    <lineage>
        <taxon>Eukaryota</taxon>
        <taxon>Metazoa</taxon>
        <taxon>Ecdysozoa</taxon>
        <taxon>Arthropoda</taxon>
        <taxon>Hexapoda</taxon>
        <taxon>Insecta</taxon>
        <taxon>Pterygota</taxon>
        <taxon>Neoptera</taxon>
        <taxon>Polyneoptera</taxon>
        <taxon>Phasmatodea</taxon>
        <taxon>Verophasmatodea</taxon>
        <taxon>Anareolatae</taxon>
        <taxon>Phasmatidae</taxon>
        <taxon>Eurycanthinae</taxon>
        <taxon>Dryococelus</taxon>
    </lineage>
</organism>
<keyword evidence="2" id="KW-0479">Metal-binding</keyword>
<protein>
    <submittedName>
        <fullName evidence="6">Uncharacterized protein</fullName>
    </submittedName>
</protein>
<dbReference type="InterPro" id="IPR052035">
    <property type="entry name" value="ZnF_BED_domain_contain"/>
</dbReference>
<keyword evidence="5" id="KW-0539">Nucleus</keyword>
<evidence type="ECO:0000313" key="6">
    <source>
        <dbReference type="EMBL" id="KAJ8869614.1"/>
    </source>
</evidence>